<dbReference type="EMBL" id="LIST01000008">
    <property type="protein sequence ID" value="KOX95354.1"/>
    <property type="molecule type" value="Genomic_DNA"/>
</dbReference>
<reference evidence="1 2" key="1">
    <citation type="submission" date="2015-08" db="EMBL/GenBank/DDBJ databases">
        <title>Genomes of Isolates from Cabo Rojo, PR.</title>
        <authorList>
            <person name="Sanchez-Nieves R.L."/>
            <person name="Montalvo-Rodriguez R."/>
        </authorList>
    </citation>
    <scope>NUCLEOTIDE SEQUENCE [LARGE SCALE GENOMIC DNA]</scope>
    <source>
        <strain evidence="1 2">5</strain>
    </source>
</reference>
<evidence type="ECO:0000313" key="2">
    <source>
        <dbReference type="Proteomes" id="UP000037747"/>
    </source>
</evidence>
<proteinExistence type="predicted"/>
<evidence type="ECO:0000313" key="1">
    <source>
        <dbReference type="EMBL" id="KOX95354.1"/>
    </source>
</evidence>
<name>A0A0N0BQF9_9EURY</name>
<organism evidence="1 2">
    <name type="scientific">Halorubrum tropicale</name>
    <dbReference type="NCBI Taxonomy" id="1765655"/>
    <lineage>
        <taxon>Archaea</taxon>
        <taxon>Methanobacteriati</taxon>
        <taxon>Methanobacteriota</taxon>
        <taxon>Stenosarchaea group</taxon>
        <taxon>Halobacteria</taxon>
        <taxon>Halobacteriales</taxon>
        <taxon>Haloferacaceae</taxon>
        <taxon>Halorubrum</taxon>
    </lineage>
</organism>
<protein>
    <submittedName>
        <fullName evidence="1">Transposase</fullName>
    </submittedName>
</protein>
<comment type="caution">
    <text evidence="1">The sequence shown here is derived from an EMBL/GenBank/DDBJ whole genome shotgun (WGS) entry which is preliminary data.</text>
</comment>
<keyword evidence="2" id="KW-1185">Reference proteome</keyword>
<dbReference type="AlphaFoldDB" id="A0A0N0BQF9"/>
<sequence length="74" mass="8174">MYYLGIDLHKDESHVAVLDDDAEVVEEIRVANANLDEVAKEYAGAKAAIEATSNYYTVYDTLDEHLDVVVADPS</sequence>
<gene>
    <name evidence="1" type="ORF">AMR74_15590</name>
</gene>
<dbReference type="STRING" id="1765655.AMR74_15590"/>
<dbReference type="PATRIC" id="fig|1705389.3.peg.115"/>
<dbReference type="RefSeq" id="WP_053772964.1">
    <property type="nucleotide sequence ID" value="NZ_LIST01000008.1"/>
</dbReference>
<dbReference type="Proteomes" id="UP000037747">
    <property type="component" value="Unassembled WGS sequence"/>
</dbReference>
<accession>A0A0N0BQF9</accession>